<sequence>MDQIKTTNLLAQNLHSPADVKAMQFPFIKVEKLPWAQNGLWNGFEFYNMTGFHIHFNDGVEICHMQAWTLGRGETARFHNHTDKSFCEIHYCLSNGGGEGSMASDVSSQFPGTNMHTQRYFSDNDTAPVDQSAELTKAYVDAHSTKLIVPTMFEHGPLWKLQKDTKWRPQIRSNDTVDYPWHAWIATGFGTYKLPMESPLSESDQVFDLWLAFEFPSSAFQE</sequence>
<evidence type="ECO:0000313" key="2">
    <source>
        <dbReference type="EMBL" id="KAF7354079.1"/>
    </source>
</evidence>
<dbReference type="InterPro" id="IPR040887">
    <property type="entry name" value="AUDH_Cupin"/>
</dbReference>
<organism evidence="2 3">
    <name type="scientific">Mycena venus</name>
    <dbReference type="NCBI Taxonomy" id="2733690"/>
    <lineage>
        <taxon>Eukaryota</taxon>
        <taxon>Fungi</taxon>
        <taxon>Dikarya</taxon>
        <taxon>Basidiomycota</taxon>
        <taxon>Agaricomycotina</taxon>
        <taxon>Agaricomycetes</taxon>
        <taxon>Agaricomycetidae</taxon>
        <taxon>Agaricales</taxon>
        <taxon>Marasmiineae</taxon>
        <taxon>Mycenaceae</taxon>
        <taxon>Mycena</taxon>
    </lineage>
</organism>
<reference evidence="2" key="1">
    <citation type="submission" date="2020-05" db="EMBL/GenBank/DDBJ databases">
        <title>Mycena genomes resolve the evolution of fungal bioluminescence.</title>
        <authorList>
            <person name="Tsai I.J."/>
        </authorList>
    </citation>
    <scope>NUCLEOTIDE SEQUENCE</scope>
    <source>
        <strain evidence="2">CCC161011</strain>
    </source>
</reference>
<evidence type="ECO:0000313" key="3">
    <source>
        <dbReference type="Proteomes" id="UP000620124"/>
    </source>
</evidence>
<feature type="domain" description="Aldos-2-ulose dehydratase/isomerase (AUDH) Cupin" evidence="1">
    <location>
        <begin position="1"/>
        <end position="216"/>
    </location>
</feature>
<dbReference type="Gene3D" id="2.60.120.990">
    <property type="match status" value="1"/>
</dbReference>
<evidence type="ECO:0000259" key="1">
    <source>
        <dbReference type="Pfam" id="PF18637"/>
    </source>
</evidence>
<name>A0A8H6Y934_9AGAR</name>
<keyword evidence="3" id="KW-1185">Reference proteome</keyword>
<protein>
    <submittedName>
        <fullName evidence="2">Aldos-2-ulose dehydratase</fullName>
    </submittedName>
</protein>
<dbReference type="OrthoDB" id="5378718at2759"/>
<proteinExistence type="predicted"/>
<dbReference type="Proteomes" id="UP000620124">
    <property type="component" value="Unassembled WGS sequence"/>
</dbReference>
<gene>
    <name evidence="2" type="ORF">MVEN_01095300</name>
</gene>
<accession>A0A8H6Y934</accession>
<comment type="caution">
    <text evidence="2">The sequence shown here is derived from an EMBL/GenBank/DDBJ whole genome shotgun (WGS) entry which is preliminary data.</text>
</comment>
<dbReference type="EMBL" id="JACAZI010000008">
    <property type="protein sequence ID" value="KAF7354079.1"/>
    <property type="molecule type" value="Genomic_DNA"/>
</dbReference>
<dbReference type="AlphaFoldDB" id="A0A8H6Y934"/>
<dbReference type="Pfam" id="PF18637">
    <property type="entry name" value="AUDH_Cupin"/>
    <property type="match status" value="1"/>
</dbReference>